<keyword evidence="7" id="KW-1185">Reference proteome</keyword>
<dbReference type="RefSeq" id="WP_344023876.1">
    <property type="nucleotide sequence ID" value="NZ_BAAAJK010000018.1"/>
</dbReference>
<dbReference type="InterPro" id="IPR050090">
    <property type="entry name" value="Tyrosine_recombinase_XerCD"/>
</dbReference>
<gene>
    <name evidence="6" type="ORF">GCM10009613_35780</name>
</gene>
<comment type="caution">
    <text evidence="6">The sequence shown here is derived from an EMBL/GenBank/DDBJ whole genome shotgun (WGS) entry which is preliminary data.</text>
</comment>
<evidence type="ECO:0000256" key="4">
    <source>
        <dbReference type="SAM" id="MobiDB-lite"/>
    </source>
</evidence>
<keyword evidence="2" id="KW-0238">DNA-binding</keyword>
<name>A0ABP4IJ41_9PSEU</name>
<dbReference type="Proteomes" id="UP001501414">
    <property type="component" value="Unassembled WGS sequence"/>
</dbReference>
<evidence type="ECO:0000256" key="1">
    <source>
        <dbReference type="ARBA" id="ARBA00008857"/>
    </source>
</evidence>
<accession>A0ABP4IJ41</accession>
<feature type="domain" description="Tyr recombinase" evidence="5">
    <location>
        <begin position="229"/>
        <end position="429"/>
    </location>
</feature>
<dbReference type="Pfam" id="PF00589">
    <property type="entry name" value="Phage_integrase"/>
    <property type="match status" value="1"/>
</dbReference>
<reference evidence="7" key="1">
    <citation type="journal article" date="2019" name="Int. J. Syst. Evol. Microbiol.">
        <title>The Global Catalogue of Microorganisms (GCM) 10K type strain sequencing project: providing services to taxonomists for standard genome sequencing and annotation.</title>
        <authorList>
            <consortium name="The Broad Institute Genomics Platform"/>
            <consortium name="The Broad Institute Genome Sequencing Center for Infectious Disease"/>
            <person name="Wu L."/>
            <person name="Ma J."/>
        </authorList>
    </citation>
    <scope>NUCLEOTIDE SEQUENCE [LARGE SCALE GENOMIC DNA]</scope>
    <source>
        <strain evidence="7">JCM 11896</strain>
    </source>
</reference>
<dbReference type="PANTHER" id="PTHR30349">
    <property type="entry name" value="PHAGE INTEGRASE-RELATED"/>
    <property type="match status" value="1"/>
</dbReference>
<sequence>MGSASRSRRQQGSIRRRGNSFQVSVYAGDDPVTGRRHYLTGSSTDEAEAKRILRRLVAQVTEQRHSKTRADLRTTIEAWLGTHELEDTTRETYLGYADRHIYPVLGAEPLGRVTPHALERFYAELRRCGARCDGRPFVEHRVEGPHECREVRHKRPPGRPPAGGYPAHDCTKTGCTVVECRSHTCRPMAAATVRKIHFIIRGALAAALRWGWINSNPAELARIPKAPAPDPDPPTSVEAAALIAAAWAEDVEWGTLVWVVMVTGLRRAELLALRWTDVELDAGTLTIRRNHVRVTGRSIEKDTKTHRSRRIAVDDATVEVLREHRARYEERCRAVGTEPTPSAYLFSYSPTNDRPCDPSGITHRYGRMCTRLEISSHLHALRHYSATELLSAGVDLRAVAGRLGHGGGGATTLRVYAAWVAEGDERAAEILGRGMRRPS</sequence>
<dbReference type="PROSITE" id="PS51898">
    <property type="entry name" value="TYR_RECOMBINASE"/>
    <property type="match status" value="1"/>
</dbReference>
<proteinExistence type="inferred from homology"/>
<evidence type="ECO:0000259" key="5">
    <source>
        <dbReference type="PROSITE" id="PS51898"/>
    </source>
</evidence>
<dbReference type="EMBL" id="BAAAJK010000018">
    <property type="protein sequence ID" value="GAA1392053.1"/>
    <property type="molecule type" value="Genomic_DNA"/>
</dbReference>
<evidence type="ECO:0000256" key="2">
    <source>
        <dbReference type="ARBA" id="ARBA00023125"/>
    </source>
</evidence>
<dbReference type="InterPro" id="IPR013762">
    <property type="entry name" value="Integrase-like_cat_sf"/>
</dbReference>
<feature type="compositionally biased region" description="Basic residues" evidence="4">
    <location>
        <begin position="1"/>
        <end position="18"/>
    </location>
</feature>
<evidence type="ECO:0000313" key="6">
    <source>
        <dbReference type="EMBL" id="GAA1392053.1"/>
    </source>
</evidence>
<dbReference type="InterPro" id="IPR011010">
    <property type="entry name" value="DNA_brk_join_enz"/>
</dbReference>
<dbReference type="PANTHER" id="PTHR30349:SF64">
    <property type="entry name" value="PROPHAGE INTEGRASE INTD-RELATED"/>
    <property type="match status" value="1"/>
</dbReference>
<dbReference type="InterPro" id="IPR010998">
    <property type="entry name" value="Integrase_recombinase_N"/>
</dbReference>
<dbReference type="Gene3D" id="1.10.150.130">
    <property type="match status" value="1"/>
</dbReference>
<comment type="similarity">
    <text evidence="1">Belongs to the 'phage' integrase family.</text>
</comment>
<evidence type="ECO:0000313" key="7">
    <source>
        <dbReference type="Proteomes" id="UP001501414"/>
    </source>
</evidence>
<organism evidence="6 7">
    <name type="scientific">Pseudonocardia kongjuensis</name>
    <dbReference type="NCBI Taxonomy" id="102227"/>
    <lineage>
        <taxon>Bacteria</taxon>
        <taxon>Bacillati</taxon>
        <taxon>Actinomycetota</taxon>
        <taxon>Actinomycetes</taxon>
        <taxon>Pseudonocardiales</taxon>
        <taxon>Pseudonocardiaceae</taxon>
        <taxon>Pseudonocardia</taxon>
    </lineage>
</organism>
<dbReference type="SUPFAM" id="SSF56349">
    <property type="entry name" value="DNA breaking-rejoining enzymes"/>
    <property type="match status" value="1"/>
</dbReference>
<dbReference type="InterPro" id="IPR002104">
    <property type="entry name" value="Integrase_catalytic"/>
</dbReference>
<dbReference type="Gene3D" id="1.10.443.10">
    <property type="entry name" value="Intergrase catalytic core"/>
    <property type="match status" value="1"/>
</dbReference>
<protein>
    <submittedName>
        <fullName evidence="6">Tyrosine-type recombinase/integrase</fullName>
    </submittedName>
</protein>
<feature type="region of interest" description="Disordered" evidence="4">
    <location>
        <begin position="1"/>
        <end position="20"/>
    </location>
</feature>
<keyword evidence="3" id="KW-0233">DNA recombination</keyword>
<dbReference type="CDD" id="cd01189">
    <property type="entry name" value="INT_ICEBs1_C_like"/>
    <property type="match status" value="1"/>
</dbReference>
<evidence type="ECO:0000256" key="3">
    <source>
        <dbReference type="ARBA" id="ARBA00023172"/>
    </source>
</evidence>